<evidence type="ECO:0000313" key="1">
    <source>
        <dbReference type="EMBL" id="GAG58997.1"/>
    </source>
</evidence>
<feature type="non-terminal residue" evidence="1">
    <location>
        <position position="253"/>
    </location>
</feature>
<comment type="caution">
    <text evidence="1">The sequence shown here is derived from an EMBL/GenBank/DDBJ whole genome shotgun (WGS) entry which is preliminary data.</text>
</comment>
<accession>X0ZLR1</accession>
<name>X0ZLR1_9ZZZZ</name>
<dbReference type="AlphaFoldDB" id="X0ZLR1"/>
<sequence>MGKLVATSTSPFTTVWPAQRKTFYAAGRFWIFYSDGTNMVYCTSTDGINWTDPETIRPAWMGFRFSIWFEERDDETFLHYAYSLTSFNEPILYRRGIPNADGTITWSTVGEEEAVAGVPGVAYTYPVISVDSEGYPWIGYCLNSPATNYPYAIKSDNNNGTWTGEVPDQLSTVSGLYFVTVIPLTVGKMLAVYSRAGQKMYARRWDGLIWGSEISTINKVLSYFYFTAVAEGDDVHLVFTSRSFRLIYARYDY</sequence>
<dbReference type="EMBL" id="BART01006177">
    <property type="protein sequence ID" value="GAG58997.1"/>
    <property type="molecule type" value="Genomic_DNA"/>
</dbReference>
<reference evidence="1" key="1">
    <citation type="journal article" date="2014" name="Front. Microbiol.">
        <title>High frequency of phylogenetically diverse reductive dehalogenase-homologous genes in deep subseafloor sedimentary metagenomes.</title>
        <authorList>
            <person name="Kawai M."/>
            <person name="Futagami T."/>
            <person name="Toyoda A."/>
            <person name="Takaki Y."/>
            <person name="Nishi S."/>
            <person name="Hori S."/>
            <person name="Arai W."/>
            <person name="Tsubouchi T."/>
            <person name="Morono Y."/>
            <person name="Uchiyama I."/>
            <person name="Ito T."/>
            <person name="Fujiyama A."/>
            <person name="Inagaki F."/>
            <person name="Takami H."/>
        </authorList>
    </citation>
    <scope>NUCLEOTIDE SEQUENCE</scope>
    <source>
        <strain evidence="1">Expedition CK06-06</strain>
    </source>
</reference>
<gene>
    <name evidence="1" type="ORF">S01H4_14065</name>
</gene>
<proteinExistence type="predicted"/>
<protein>
    <recommendedName>
        <fullName evidence="2">Sialidase domain-containing protein</fullName>
    </recommendedName>
</protein>
<evidence type="ECO:0008006" key="2">
    <source>
        <dbReference type="Google" id="ProtNLM"/>
    </source>
</evidence>
<organism evidence="1">
    <name type="scientific">marine sediment metagenome</name>
    <dbReference type="NCBI Taxonomy" id="412755"/>
    <lineage>
        <taxon>unclassified sequences</taxon>
        <taxon>metagenomes</taxon>
        <taxon>ecological metagenomes</taxon>
    </lineage>
</organism>